<dbReference type="RefSeq" id="XP_033587038.1">
    <property type="nucleotide sequence ID" value="XM_033730024.1"/>
</dbReference>
<reference evidence="2" key="1">
    <citation type="journal article" date="2020" name="Stud. Mycol.">
        <title>101 Dothideomycetes genomes: a test case for predicting lifestyles and emergence of pathogens.</title>
        <authorList>
            <person name="Haridas S."/>
            <person name="Albert R."/>
            <person name="Binder M."/>
            <person name="Bloem J."/>
            <person name="Labutti K."/>
            <person name="Salamov A."/>
            <person name="Andreopoulos B."/>
            <person name="Baker S."/>
            <person name="Barry K."/>
            <person name="Bills G."/>
            <person name="Bluhm B."/>
            <person name="Cannon C."/>
            <person name="Castanera R."/>
            <person name="Culley D."/>
            <person name="Daum C."/>
            <person name="Ezra D."/>
            <person name="Gonzalez J."/>
            <person name="Henrissat B."/>
            <person name="Kuo A."/>
            <person name="Liang C."/>
            <person name="Lipzen A."/>
            <person name="Lutzoni F."/>
            <person name="Magnuson J."/>
            <person name="Mondo S."/>
            <person name="Nolan M."/>
            <person name="Ohm R."/>
            <person name="Pangilinan J."/>
            <person name="Park H.-J."/>
            <person name="Ramirez L."/>
            <person name="Alfaro M."/>
            <person name="Sun H."/>
            <person name="Tritt A."/>
            <person name="Yoshinaga Y."/>
            <person name="Zwiers L.-H."/>
            <person name="Turgeon B."/>
            <person name="Goodwin S."/>
            <person name="Spatafora J."/>
            <person name="Crous P."/>
            <person name="Grigoriev I."/>
        </authorList>
    </citation>
    <scope>NUCLEOTIDE SEQUENCE</scope>
    <source>
        <strain evidence="2">CBS 113389</strain>
    </source>
</reference>
<feature type="region of interest" description="Disordered" evidence="1">
    <location>
        <begin position="1"/>
        <end position="46"/>
    </location>
</feature>
<evidence type="ECO:0000313" key="3">
    <source>
        <dbReference type="Proteomes" id="UP000799767"/>
    </source>
</evidence>
<accession>A0A6A6PK57</accession>
<feature type="compositionally biased region" description="Basic and acidic residues" evidence="1">
    <location>
        <begin position="10"/>
        <end position="46"/>
    </location>
</feature>
<proteinExistence type="predicted"/>
<organism evidence="2 3">
    <name type="scientific">Neohortaea acidophila</name>
    <dbReference type="NCBI Taxonomy" id="245834"/>
    <lineage>
        <taxon>Eukaryota</taxon>
        <taxon>Fungi</taxon>
        <taxon>Dikarya</taxon>
        <taxon>Ascomycota</taxon>
        <taxon>Pezizomycotina</taxon>
        <taxon>Dothideomycetes</taxon>
        <taxon>Dothideomycetidae</taxon>
        <taxon>Mycosphaerellales</taxon>
        <taxon>Teratosphaeriaceae</taxon>
        <taxon>Neohortaea</taxon>
    </lineage>
</organism>
<dbReference type="Proteomes" id="UP000799767">
    <property type="component" value="Unassembled WGS sequence"/>
</dbReference>
<name>A0A6A6PK57_9PEZI</name>
<evidence type="ECO:0000256" key="1">
    <source>
        <dbReference type="SAM" id="MobiDB-lite"/>
    </source>
</evidence>
<protein>
    <submittedName>
        <fullName evidence="2">Uncharacterized protein</fullName>
    </submittedName>
</protein>
<gene>
    <name evidence="2" type="ORF">BDY17DRAFT_193446</name>
</gene>
<dbReference type="EMBL" id="MU001639">
    <property type="protein sequence ID" value="KAF2480468.1"/>
    <property type="molecule type" value="Genomic_DNA"/>
</dbReference>
<sequence length="210" mass="24756">MANPQTLEVESQKAETSRTKQHDPVRELTAKPEKLQSDEANAIKKESKEQKPFRLLDLPPELWTEICKHEVESDHPILLKPGKEGVALRQPAILKVCHQIRNQCLPHFYRANQFEYIPEVHSWHIGFRVDSEFVRDFNRLVCIPSWDYHFWFLERVMTSVSGMWCEDVLSALQRELETGKDERTLSPRTKTLLERGVKELRVAKEREDRR</sequence>
<keyword evidence="3" id="KW-1185">Reference proteome</keyword>
<dbReference type="OrthoDB" id="3646601at2759"/>
<evidence type="ECO:0000313" key="2">
    <source>
        <dbReference type="EMBL" id="KAF2480468.1"/>
    </source>
</evidence>
<dbReference type="AlphaFoldDB" id="A0A6A6PK57"/>
<dbReference type="GeneID" id="54471026"/>